<accession>A0A9D5HG17</accession>
<reference evidence="1" key="2">
    <citation type="journal article" date="2022" name="Hortic Res">
        <title>The genome of Dioscorea zingiberensis sheds light on the biosynthesis, origin and evolution of the medicinally important diosgenin saponins.</title>
        <authorList>
            <person name="Li Y."/>
            <person name="Tan C."/>
            <person name="Li Z."/>
            <person name="Guo J."/>
            <person name="Li S."/>
            <person name="Chen X."/>
            <person name="Wang C."/>
            <person name="Dai X."/>
            <person name="Yang H."/>
            <person name="Song W."/>
            <person name="Hou L."/>
            <person name="Xu J."/>
            <person name="Tong Z."/>
            <person name="Xu A."/>
            <person name="Yuan X."/>
            <person name="Wang W."/>
            <person name="Yang Q."/>
            <person name="Chen L."/>
            <person name="Sun Z."/>
            <person name="Wang K."/>
            <person name="Pan B."/>
            <person name="Chen J."/>
            <person name="Bao Y."/>
            <person name="Liu F."/>
            <person name="Qi X."/>
            <person name="Gang D.R."/>
            <person name="Wen J."/>
            <person name="Li J."/>
        </authorList>
    </citation>
    <scope>NUCLEOTIDE SEQUENCE</scope>
    <source>
        <strain evidence="1">Dzin_1.0</strain>
    </source>
</reference>
<protein>
    <submittedName>
        <fullName evidence="1">Uncharacterized protein</fullName>
    </submittedName>
</protein>
<dbReference type="Proteomes" id="UP001085076">
    <property type="component" value="Miscellaneous, Linkage group lg04"/>
</dbReference>
<sequence length="96" mass="9965">MFPAPLLSPCAAVENSTEKPSPPSPRITLFSKKGFTAASNSLSGGERRVPVGQAGLNPLVDWSLACIGIANAGPCPILHLLVGLCQLLLVLSIPYL</sequence>
<dbReference type="AlphaFoldDB" id="A0A9D5HG17"/>
<reference evidence="1" key="1">
    <citation type="submission" date="2021-03" db="EMBL/GenBank/DDBJ databases">
        <authorList>
            <person name="Li Z."/>
            <person name="Yang C."/>
        </authorList>
    </citation>
    <scope>NUCLEOTIDE SEQUENCE</scope>
    <source>
        <strain evidence="1">Dzin_1.0</strain>
        <tissue evidence="1">Leaf</tissue>
    </source>
</reference>
<dbReference type="EMBL" id="JAGGNH010000004">
    <property type="protein sequence ID" value="KAJ0974882.1"/>
    <property type="molecule type" value="Genomic_DNA"/>
</dbReference>
<comment type="caution">
    <text evidence="1">The sequence shown here is derived from an EMBL/GenBank/DDBJ whole genome shotgun (WGS) entry which is preliminary data.</text>
</comment>
<organism evidence="1 2">
    <name type="scientific">Dioscorea zingiberensis</name>
    <dbReference type="NCBI Taxonomy" id="325984"/>
    <lineage>
        <taxon>Eukaryota</taxon>
        <taxon>Viridiplantae</taxon>
        <taxon>Streptophyta</taxon>
        <taxon>Embryophyta</taxon>
        <taxon>Tracheophyta</taxon>
        <taxon>Spermatophyta</taxon>
        <taxon>Magnoliopsida</taxon>
        <taxon>Liliopsida</taxon>
        <taxon>Dioscoreales</taxon>
        <taxon>Dioscoreaceae</taxon>
        <taxon>Dioscorea</taxon>
    </lineage>
</organism>
<evidence type="ECO:0000313" key="2">
    <source>
        <dbReference type="Proteomes" id="UP001085076"/>
    </source>
</evidence>
<keyword evidence="2" id="KW-1185">Reference proteome</keyword>
<evidence type="ECO:0000313" key="1">
    <source>
        <dbReference type="EMBL" id="KAJ0974882.1"/>
    </source>
</evidence>
<proteinExistence type="predicted"/>
<gene>
    <name evidence="1" type="ORF">J5N97_016847</name>
</gene>
<name>A0A9D5HG17_9LILI</name>